<evidence type="ECO:0000313" key="3">
    <source>
        <dbReference type="Proteomes" id="UP000001635"/>
    </source>
</evidence>
<keyword evidence="3" id="KW-1185">Reference proteome</keyword>
<sequence length="142" mass="16185">MKTILNFRKPFSIMLMVLLFLTATSELVAQEKTSELKDFKLIVEKTDNGIKMKSEKGSAWIDLSFSLNNYRPQAVDEYGMTELKNVSENKDEKLADFLFTITKTENGIELKGIEGTAWTELKFSLVENKQQAIDQFGMTSLN</sequence>
<proteinExistence type="predicted"/>
<dbReference type="OrthoDB" id="1144122at2"/>
<dbReference type="STRING" id="880070.Cycma_3437"/>
<gene>
    <name evidence="2" type="ordered locus">Cycma_3437</name>
</gene>
<feature type="signal peptide" evidence="1">
    <location>
        <begin position="1"/>
        <end position="29"/>
    </location>
</feature>
<keyword evidence="1" id="KW-0732">Signal</keyword>
<name>G0IXH1_CYCMS</name>
<evidence type="ECO:0000313" key="2">
    <source>
        <dbReference type="EMBL" id="AEL27160.1"/>
    </source>
</evidence>
<dbReference type="KEGG" id="cmr:Cycma_3437"/>
<accession>G0IXH1</accession>
<dbReference type="HOGENOM" id="CLU_1812579_0_0_10"/>
<dbReference type="eggNOG" id="ENOG5032BX3">
    <property type="taxonomic scope" value="Bacteria"/>
</dbReference>
<dbReference type="RefSeq" id="WP_014021450.1">
    <property type="nucleotide sequence ID" value="NC_015914.1"/>
</dbReference>
<evidence type="ECO:0000256" key="1">
    <source>
        <dbReference type="SAM" id="SignalP"/>
    </source>
</evidence>
<dbReference type="EMBL" id="CP002955">
    <property type="protein sequence ID" value="AEL27160.1"/>
    <property type="molecule type" value="Genomic_DNA"/>
</dbReference>
<dbReference type="AlphaFoldDB" id="G0IXH1"/>
<reference evidence="3" key="1">
    <citation type="submission" date="2011-07" db="EMBL/GenBank/DDBJ databases">
        <title>The complete genome of Cyclobacterium marinum DSM 745.</title>
        <authorList>
            <person name="Lucas S."/>
            <person name="Han J."/>
            <person name="Lapidus A."/>
            <person name="Bruce D."/>
            <person name="Goodwin L."/>
            <person name="Pitluck S."/>
            <person name="Peters L."/>
            <person name="Kyrpides N."/>
            <person name="Mavromatis K."/>
            <person name="Ivanova N."/>
            <person name="Ovchinnikova G."/>
            <person name="Chertkov O."/>
            <person name="Detter J.C."/>
            <person name="Tapia R."/>
            <person name="Han C."/>
            <person name="Land M."/>
            <person name="Hauser L."/>
            <person name="Markowitz V."/>
            <person name="Cheng J.-F."/>
            <person name="Hugenholtz P."/>
            <person name="Woyke T."/>
            <person name="Wu D."/>
            <person name="Tindall B."/>
            <person name="Schuetze A."/>
            <person name="Brambilla E."/>
            <person name="Klenk H.-P."/>
            <person name="Eisen J.A."/>
        </authorList>
    </citation>
    <scope>NUCLEOTIDE SEQUENCE [LARGE SCALE GENOMIC DNA]</scope>
    <source>
        <strain evidence="3">ATCC 25205 / DSM 745 / LMG 13164 / NCIMB 1802</strain>
    </source>
</reference>
<protein>
    <submittedName>
        <fullName evidence="2">Uncharacterized protein</fullName>
    </submittedName>
</protein>
<dbReference type="Proteomes" id="UP000001635">
    <property type="component" value="Chromosome"/>
</dbReference>
<organism evidence="2 3">
    <name type="scientific">Cyclobacterium marinum (strain ATCC 25205 / DSM 745 / LMG 13164 / NCIMB 1802)</name>
    <name type="common">Flectobacillus marinus</name>
    <dbReference type="NCBI Taxonomy" id="880070"/>
    <lineage>
        <taxon>Bacteria</taxon>
        <taxon>Pseudomonadati</taxon>
        <taxon>Bacteroidota</taxon>
        <taxon>Cytophagia</taxon>
        <taxon>Cytophagales</taxon>
        <taxon>Cyclobacteriaceae</taxon>
        <taxon>Cyclobacterium</taxon>
    </lineage>
</organism>
<feature type="chain" id="PRO_5003400878" evidence="1">
    <location>
        <begin position="30"/>
        <end position="142"/>
    </location>
</feature>